<organism evidence="11 12">
    <name type="scientific">Fragilariopsis cylindrus CCMP1102</name>
    <dbReference type="NCBI Taxonomy" id="635003"/>
    <lineage>
        <taxon>Eukaryota</taxon>
        <taxon>Sar</taxon>
        <taxon>Stramenopiles</taxon>
        <taxon>Ochrophyta</taxon>
        <taxon>Bacillariophyta</taxon>
        <taxon>Bacillariophyceae</taxon>
        <taxon>Bacillariophycidae</taxon>
        <taxon>Bacillariales</taxon>
        <taxon>Bacillariaceae</taxon>
        <taxon>Fragilariopsis</taxon>
    </lineage>
</organism>
<proteinExistence type="inferred from homology"/>
<evidence type="ECO:0000259" key="10">
    <source>
        <dbReference type="Pfam" id="PF02434"/>
    </source>
</evidence>
<gene>
    <name evidence="11" type="ORF">FRACYDRAFT_248328</name>
</gene>
<comment type="subcellular location">
    <subcellularLocation>
        <location evidence="1">Golgi apparatus membrane</location>
        <topology evidence="1">Single-pass type II membrane protein</topology>
    </subcellularLocation>
</comment>
<keyword evidence="5" id="KW-0812">Transmembrane</keyword>
<dbReference type="GO" id="GO:0032580">
    <property type="term" value="C:Golgi cisterna membrane"/>
    <property type="evidence" value="ECO:0007669"/>
    <property type="project" value="InterPro"/>
</dbReference>
<protein>
    <recommendedName>
        <fullName evidence="10">Fringe-like glycosyltransferase domain-containing protein</fullName>
    </recommendedName>
</protein>
<evidence type="ECO:0000256" key="7">
    <source>
        <dbReference type="ARBA" id="ARBA00022989"/>
    </source>
</evidence>
<dbReference type="Pfam" id="PF02434">
    <property type="entry name" value="Fringe"/>
    <property type="match status" value="1"/>
</dbReference>
<keyword evidence="12" id="KW-1185">Reference proteome</keyword>
<dbReference type="KEGG" id="fcy:FRACYDRAFT_248328"/>
<evidence type="ECO:0000256" key="9">
    <source>
        <dbReference type="ARBA" id="ARBA00023136"/>
    </source>
</evidence>
<evidence type="ECO:0000256" key="3">
    <source>
        <dbReference type="ARBA" id="ARBA00022676"/>
    </source>
</evidence>
<dbReference type="InterPro" id="IPR051227">
    <property type="entry name" value="CS_glycosyltransferase"/>
</dbReference>
<comment type="similarity">
    <text evidence="2">Belongs to the chondroitin N-acetylgalactosaminyltransferase family.</text>
</comment>
<dbReference type="Proteomes" id="UP000095751">
    <property type="component" value="Unassembled WGS sequence"/>
</dbReference>
<evidence type="ECO:0000313" key="11">
    <source>
        <dbReference type="EMBL" id="OEU09476.1"/>
    </source>
</evidence>
<dbReference type="InParanoid" id="A0A1E7EUE0"/>
<dbReference type="Pfam" id="PF05679">
    <property type="entry name" value="CHGN"/>
    <property type="match status" value="1"/>
</dbReference>
<dbReference type="InterPro" id="IPR008428">
    <property type="entry name" value="Chond_GalNAc"/>
</dbReference>
<name>A0A1E7EUE0_9STRA</name>
<evidence type="ECO:0000256" key="8">
    <source>
        <dbReference type="ARBA" id="ARBA00023034"/>
    </source>
</evidence>
<sequence length="394" mass="44930">MNGRGGEDNDFFTRVSKKLNIIRLHETGLTHAWHPKHCQLGSFVENKYFQACIGSMAHLEGSQLGMHLKYLKEHDRNSFDEIMAKVANKKDDDKSTNIVEFNIKADQIYEESPTVLVGVISSRANFGTRVKSIIETWADPSSIPDGVLLRFFVGTPPEDNEFYSKSNEEDIAYLAEISGIKDSSMIVIMDGVVDDEYPPVRKNTAMIENLDNIVGAFESNIDAPTTFQWIYKVDDDAYVNFDGMLSFLRTRNFDNHRVYGERGEGRKEDRVGLKEGGLVKPYCTGGPGYIMSRQTVKETRFNECVDEFDKSEYRDFLWHSDTVIGICIYKFTGASCWDENDYETHRAFRHNHNKEDPFILTANLVQTVATHPFKDSASMMKQHSRYVDLASSPQ</sequence>
<keyword evidence="9" id="KW-0472">Membrane</keyword>
<evidence type="ECO:0000256" key="1">
    <source>
        <dbReference type="ARBA" id="ARBA00004323"/>
    </source>
</evidence>
<evidence type="ECO:0000313" key="12">
    <source>
        <dbReference type="Proteomes" id="UP000095751"/>
    </source>
</evidence>
<keyword evidence="3" id="KW-0328">Glycosyltransferase</keyword>
<evidence type="ECO:0000256" key="2">
    <source>
        <dbReference type="ARBA" id="ARBA00009239"/>
    </source>
</evidence>
<evidence type="ECO:0000256" key="6">
    <source>
        <dbReference type="ARBA" id="ARBA00022968"/>
    </source>
</evidence>
<keyword evidence="6" id="KW-0735">Signal-anchor</keyword>
<dbReference type="EMBL" id="KV784375">
    <property type="protein sequence ID" value="OEU09476.1"/>
    <property type="molecule type" value="Genomic_DNA"/>
</dbReference>
<reference evidence="11 12" key="1">
    <citation type="submission" date="2016-09" db="EMBL/GenBank/DDBJ databases">
        <title>Extensive genetic diversity and differential bi-allelic expression allows diatom success in the polar Southern Ocean.</title>
        <authorList>
            <consortium name="DOE Joint Genome Institute"/>
            <person name="Mock T."/>
            <person name="Otillar R.P."/>
            <person name="Strauss J."/>
            <person name="Dupont C."/>
            <person name="Frickenhaus S."/>
            <person name="Maumus F."/>
            <person name="Mcmullan M."/>
            <person name="Sanges R."/>
            <person name="Schmutz J."/>
            <person name="Toseland A."/>
            <person name="Valas R."/>
            <person name="Veluchamy A."/>
            <person name="Ward B.J."/>
            <person name="Allen A."/>
            <person name="Barry K."/>
            <person name="Falciatore A."/>
            <person name="Ferrante M."/>
            <person name="Fortunato A.E."/>
            <person name="Gloeckner G."/>
            <person name="Gruber A."/>
            <person name="Hipkin R."/>
            <person name="Janech M."/>
            <person name="Kroth P."/>
            <person name="Leese F."/>
            <person name="Lindquist E."/>
            <person name="Lyon B.R."/>
            <person name="Martin J."/>
            <person name="Mayer C."/>
            <person name="Parker M."/>
            <person name="Quesneville H."/>
            <person name="Raymond J."/>
            <person name="Uhlig C."/>
            <person name="Valentin K.U."/>
            <person name="Worden A.Z."/>
            <person name="Armbrust E.V."/>
            <person name="Bowler C."/>
            <person name="Green B."/>
            <person name="Moulton V."/>
            <person name="Van Oosterhout C."/>
            <person name="Grigoriev I."/>
        </authorList>
    </citation>
    <scope>NUCLEOTIDE SEQUENCE [LARGE SCALE GENOMIC DNA]</scope>
    <source>
        <strain evidence="11 12">CCMP1102</strain>
    </source>
</reference>
<dbReference type="AlphaFoldDB" id="A0A1E7EUE0"/>
<keyword evidence="7" id="KW-1133">Transmembrane helix</keyword>
<evidence type="ECO:0000256" key="4">
    <source>
        <dbReference type="ARBA" id="ARBA00022679"/>
    </source>
</evidence>
<dbReference type="Gene3D" id="3.90.550.50">
    <property type="match status" value="1"/>
</dbReference>
<keyword evidence="4" id="KW-0808">Transferase</keyword>
<dbReference type="InterPro" id="IPR003378">
    <property type="entry name" value="Fringe-like_glycosylTrfase"/>
</dbReference>
<keyword evidence="8" id="KW-0333">Golgi apparatus</keyword>
<dbReference type="GO" id="GO:0000139">
    <property type="term" value="C:Golgi membrane"/>
    <property type="evidence" value="ECO:0007669"/>
    <property type="project" value="UniProtKB-SubCell"/>
</dbReference>
<evidence type="ECO:0000256" key="5">
    <source>
        <dbReference type="ARBA" id="ARBA00022692"/>
    </source>
</evidence>
<dbReference type="GO" id="GO:0008376">
    <property type="term" value="F:acetylgalactosaminyltransferase activity"/>
    <property type="evidence" value="ECO:0007669"/>
    <property type="project" value="InterPro"/>
</dbReference>
<accession>A0A1E7EUE0</accession>
<dbReference type="PANTHER" id="PTHR12369">
    <property type="entry name" value="CHONDROITIN SYNTHASE"/>
    <property type="match status" value="1"/>
</dbReference>
<feature type="domain" description="Fringe-like glycosyltransferase" evidence="10">
    <location>
        <begin position="224"/>
        <end position="345"/>
    </location>
</feature>
<dbReference type="OrthoDB" id="431432at2759"/>